<accession>A0A0H3PA71</accession>
<feature type="signal peptide" evidence="1">
    <location>
        <begin position="1"/>
        <end position="18"/>
    </location>
</feature>
<dbReference type="EMBL" id="CP000538">
    <property type="protein sequence ID" value="EAQ72915.1"/>
    <property type="molecule type" value="Genomic_DNA"/>
</dbReference>
<dbReference type="RefSeq" id="WP_002869378.1">
    <property type="nucleotide sequence ID" value="NC_008787.1"/>
</dbReference>
<dbReference type="eggNOG" id="ENOG5031DX8">
    <property type="taxonomic scope" value="Bacteria"/>
</dbReference>
<evidence type="ECO:0000256" key="1">
    <source>
        <dbReference type="SAM" id="SignalP"/>
    </source>
</evidence>
<evidence type="ECO:0000313" key="3">
    <source>
        <dbReference type="Proteomes" id="UP000000646"/>
    </source>
</evidence>
<organism evidence="2 3">
    <name type="scientific">Campylobacter jejuni subsp. jejuni serotype O:23/36 (strain 81-176)</name>
    <dbReference type="NCBI Taxonomy" id="354242"/>
    <lineage>
        <taxon>Bacteria</taxon>
        <taxon>Pseudomonadati</taxon>
        <taxon>Campylobacterota</taxon>
        <taxon>Epsilonproteobacteria</taxon>
        <taxon>Campylobacterales</taxon>
        <taxon>Campylobacteraceae</taxon>
        <taxon>Campylobacter</taxon>
    </lineage>
</organism>
<dbReference type="AlphaFoldDB" id="A0A0H3PA71"/>
<gene>
    <name evidence="2" type="ordered locus">CJJ81176_1383</name>
</gene>
<protein>
    <submittedName>
        <fullName evidence="2">Lipoprotein, putative</fullName>
    </submittedName>
</protein>
<dbReference type="KEGG" id="cjj:CJJ81176_1383"/>
<dbReference type="HOGENOM" id="CLU_1522438_0_0_7"/>
<evidence type="ECO:0000313" key="2">
    <source>
        <dbReference type="EMBL" id="EAQ72915.1"/>
    </source>
</evidence>
<feature type="chain" id="PRO_5002617302" evidence="1">
    <location>
        <begin position="19"/>
        <end position="183"/>
    </location>
</feature>
<name>A0A0H3PA71_CAMJJ</name>
<reference evidence="3" key="1">
    <citation type="submission" date="2006-12" db="EMBL/GenBank/DDBJ databases">
        <authorList>
            <person name="Fouts D.E."/>
            <person name="Nelson K.E."/>
            <person name="Sebastian Y."/>
        </authorList>
    </citation>
    <scope>NUCLEOTIDE SEQUENCE [LARGE SCALE GENOMIC DNA]</scope>
    <source>
        <strain evidence="3">81-176</strain>
    </source>
</reference>
<sequence>MSKFALILSFFIALFMSACTNATFIQSFIQTSNEGIFIRSQKQQSFKISFQNPSQLRTTLDRDLALKLKNLGLKEVKENADYEILINLVDMKKHSYAQKITTSARFFYDFDPLESDGEWMVENYYTMQVNLQINSKNHNSQKTSLLARTAYLGNKERCQLSLENKIINQIVSFFIFKKRQSRV</sequence>
<keyword evidence="1" id="KW-0732">Signal</keyword>
<keyword evidence="2" id="KW-0449">Lipoprotein</keyword>
<dbReference type="Proteomes" id="UP000000646">
    <property type="component" value="Chromosome"/>
</dbReference>
<proteinExistence type="predicted"/>
<dbReference type="PROSITE" id="PS51257">
    <property type="entry name" value="PROKAR_LIPOPROTEIN"/>
    <property type="match status" value="1"/>
</dbReference>